<dbReference type="Proteomes" id="UP000199650">
    <property type="component" value="Unassembled WGS sequence"/>
</dbReference>
<dbReference type="STRING" id="1173584.SAMN05444851_0826"/>
<protein>
    <submittedName>
        <fullName evidence="1">Flagellar assembly protein FliH</fullName>
    </submittedName>
</protein>
<sequence>MNKPLVLEDFEQSDLSVSHPGIRSVAEAELEKIRLTSYEAGYSAGWDDAVKEANVDKDRIEAEFARNLEDLGFTFHEARSHVLGSLEPLLRTIVDTLLPEVMRDALGQVINDEIMPLAAQAADTPIEVRVSSGSRKVLDHLMDRVTATPLQVFEDDTLPEGQVFLRSSSSERCIDLTSALARIKGAVTALYDINEKAFEHG</sequence>
<organism evidence="1 2">
    <name type="scientific">Aliiroseovarius sediminilitoris</name>
    <dbReference type="NCBI Taxonomy" id="1173584"/>
    <lineage>
        <taxon>Bacteria</taxon>
        <taxon>Pseudomonadati</taxon>
        <taxon>Pseudomonadota</taxon>
        <taxon>Alphaproteobacteria</taxon>
        <taxon>Rhodobacterales</taxon>
        <taxon>Paracoccaceae</taxon>
        <taxon>Aliiroseovarius</taxon>
    </lineage>
</organism>
<dbReference type="RefSeq" id="WP_091428513.1">
    <property type="nucleotide sequence ID" value="NZ_FOJB01000001.1"/>
</dbReference>
<dbReference type="AlphaFoldDB" id="A0A1I0NH79"/>
<dbReference type="EMBL" id="FOJB01000001">
    <property type="protein sequence ID" value="SEW00714.1"/>
    <property type="molecule type" value="Genomic_DNA"/>
</dbReference>
<evidence type="ECO:0000313" key="2">
    <source>
        <dbReference type="Proteomes" id="UP000199650"/>
    </source>
</evidence>
<name>A0A1I0NH79_9RHOB</name>
<keyword evidence="1" id="KW-0969">Cilium</keyword>
<dbReference type="OrthoDB" id="7870971at2"/>
<keyword evidence="1" id="KW-0966">Cell projection</keyword>
<reference evidence="1 2" key="1">
    <citation type="submission" date="2016-10" db="EMBL/GenBank/DDBJ databases">
        <authorList>
            <person name="de Groot N.N."/>
        </authorList>
    </citation>
    <scope>NUCLEOTIDE SEQUENCE [LARGE SCALE GENOMIC DNA]</scope>
    <source>
        <strain evidence="1 2">DSM 29439</strain>
    </source>
</reference>
<keyword evidence="1" id="KW-0282">Flagellum</keyword>
<gene>
    <name evidence="1" type="ORF">SAMN05444851_0826</name>
</gene>
<proteinExistence type="predicted"/>
<evidence type="ECO:0000313" key="1">
    <source>
        <dbReference type="EMBL" id="SEW00714.1"/>
    </source>
</evidence>
<keyword evidence="2" id="KW-1185">Reference proteome</keyword>
<accession>A0A1I0NH79</accession>